<sequence length="91" mass="10584">MLEGSCRLHPPTVSHPSRSVIQKENAKKILDLISNIIHLLTGEIVTMKITVILNLIWKQICAVRINQVRLWMRNQKKNSQMVTFLQLIRKL</sequence>
<gene>
    <name evidence="1" type="ORF">GDO86_018583</name>
</gene>
<evidence type="ECO:0000313" key="2">
    <source>
        <dbReference type="Proteomes" id="UP000812440"/>
    </source>
</evidence>
<name>A0A8T2IDI1_9PIPI</name>
<proteinExistence type="predicted"/>
<reference evidence="1" key="1">
    <citation type="thesis" date="2020" institute="ProQuest LLC" country="789 East Eisenhower Parkway, Ann Arbor, MI, USA">
        <title>Comparative Genomics and Chromosome Evolution.</title>
        <authorList>
            <person name="Mudd A.B."/>
        </authorList>
    </citation>
    <scope>NUCLEOTIDE SEQUENCE</scope>
    <source>
        <strain evidence="1">Female2</strain>
        <tissue evidence="1">Blood</tissue>
    </source>
</reference>
<comment type="caution">
    <text evidence="1">The sequence shown here is derived from an EMBL/GenBank/DDBJ whole genome shotgun (WGS) entry which is preliminary data.</text>
</comment>
<protein>
    <submittedName>
        <fullName evidence="1">Uncharacterized protein</fullName>
    </submittedName>
</protein>
<accession>A0A8T2IDI1</accession>
<evidence type="ECO:0000313" key="1">
    <source>
        <dbReference type="EMBL" id="KAG8430052.1"/>
    </source>
</evidence>
<dbReference type="AlphaFoldDB" id="A0A8T2IDI1"/>
<dbReference type="Proteomes" id="UP000812440">
    <property type="component" value="Unassembled WGS sequence"/>
</dbReference>
<dbReference type="OrthoDB" id="9892686at2759"/>
<dbReference type="EMBL" id="JAACNH010001676">
    <property type="protein sequence ID" value="KAG8430052.1"/>
    <property type="molecule type" value="Genomic_DNA"/>
</dbReference>
<keyword evidence="2" id="KW-1185">Reference proteome</keyword>
<organism evidence="1 2">
    <name type="scientific">Hymenochirus boettgeri</name>
    <name type="common">Congo dwarf clawed frog</name>
    <dbReference type="NCBI Taxonomy" id="247094"/>
    <lineage>
        <taxon>Eukaryota</taxon>
        <taxon>Metazoa</taxon>
        <taxon>Chordata</taxon>
        <taxon>Craniata</taxon>
        <taxon>Vertebrata</taxon>
        <taxon>Euteleostomi</taxon>
        <taxon>Amphibia</taxon>
        <taxon>Batrachia</taxon>
        <taxon>Anura</taxon>
        <taxon>Pipoidea</taxon>
        <taxon>Pipidae</taxon>
        <taxon>Pipinae</taxon>
        <taxon>Hymenochirus</taxon>
    </lineage>
</organism>